<evidence type="ECO:0000256" key="1">
    <source>
        <dbReference type="SAM" id="MobiDB-lite"/>
    </source>
</evidence>
<reference evidence="2 3" key="1">
    <citation type="journal article" date="2014" name="Mol. Plant">
        <title>Chromosome Scale Genome Assembly and Transcriptome Profiling of Nannochloropsis gaditana in Nitrogen Depletion.</title>
        <authorList>
            <person name="Corteggiani Carpinelli E."/>
            <person name="Telatin A."/>
            <person name="Vitulo N."/>
            <person name="Forcato C."/>
            <person name="D'Angelo M."/>
            <person name="Schiavon R."/>
            <person name="Vezzi A."/>
            <person name="Giacometti G.M."/>
            <person name="Morosinotto T."/>
            <person name="Valle G."/>
        </authorList>
    </citation>
    <scope>NUCLEOTIDE SEQUENCE [LARGE SCALE GENOMIC DNA]</scope>
    <source>
        <strain evidence="2 3">B-31</strain>
    </source>
</reference>
<feature type="compositionally biased region" description="Basic and acidic residues" evidence="1">
    <location>
        <begin position="99"/>
        <end position="112"/>
    </location>
</feature>
<gene>
    <name evidence="2" type="ORF">Naga_100607g4</name>
</gene>
<protein>
    <submittedName>
        <fullName evidence="2">Uncharacterized protein</fullName>
    </submittedName>
</protein>
<evidence type="ECO:0000313" key="2">
    <source>
        <dbReference type="EMBL" id="EWM20503.1"/>
    </source>
</evidence>
<dbReference type="Proteomes" id="UP000019335">
    <property type="component" value="Unassembled WGS sequence"/>
</dbReference>
<dbReference type="AlphaFoldDB" id="W7TAK2"/>
<name>W7TAK2_9STRA</name>
<keyword evidence="3" id="KW-1185">Reference proteome</keyword>
<sequence>MAKIAKGNNAVQVGSAFVRHQVDGYREKLQGWVGKQALRERGGVVTTGAPQPAARSGSRRKGSTCASEMNPFGEGKKAGMPHPMNGNPSQEWRGSTPADEGHALTRGDESSG</sequence>
<accession>W7TAK2</accession>
<dbReference type="EMBL" id="AZIL01003022">
    <property type="protein sequence ID" value="EWM20503.1"/>
    <property type="molecule type" value="Genomic_DNA"/>
</dbReference>
<evidence type="ECO:0000313" key="3">
    <source>
        <dbReference type="Proteomes" id="UP000019335"/>
    </source>
</evidence>
<feature type="region of interest" description="Disordered" evidence="1">
    <location>
        <begin position="43"/>
        <end position="112"/>
    </location>
</feature>
<proteinExistence type="predicted"/>
<comment type="caution">
    <text evidence="2">The sequence shown here is derived from an EMBL/GenBank/DDBJ whole genome shotgun (WGS) entry which is preliminary data.</text>
</comment>
<organism evidence="2 3">
    <name type="scientific">Nannochloropsis gaditana</name>
    <dbReference type="NCBI Taxonomy" id="72520"/>
    <lineage>
        <taxon>Eukaryota</taxon>
        <taxon>Sar</taxon>
        <taxon>Stramenopiles</taxon>
        <taxon>Ochrophyta</taxon>
        <taxon>Eustigmatophyceae</taxon>
        <taxon>Eustigmatales</taxon>
        <taxon>Monodopsidaceae</taxon>
        <taxon>Nannochloropsis</taxon>
    </lineage>
</organism>